<dbReference type="EMBL" id="KB707256">
    <property type="protein sequence ID" value="EMR63215.1"/>
    <property type="molecule type" value="Genomic_DNA"/>
</dbReference>
<feature type="signal peptide" evidence="1">
    <location>
        <begin position="1"/>
        <end position="18"/>
    </location>
</feature>
<name>M7T9A1_EUTLA</name>
<dbReference type="KEGG" id="ela:UCREL1_9838"/>
<dbReference type="Proteomes" id="UP000012174">
    <property type="component" value="Unassembled WGS sequence"/>
</dbReference>
<sequence length="208" mass="21404">MQFIKYALAAFSIGSAFAAPTFPVNGDAVSTVTSVANVQVLVGTVSSVKSKVEQELGSIKQIASGTVTQADVPTIQASLTVIRKQVLSIEVDLNPLVKGKVVPLVAGDLKIVLGLVNDIVALVDGVEATVDNLLKTLPANLQKLLQAELTNVLSVLNPVLSPVLDLVSGLLGTNTGALVNEINGVIVQLNGLLGGLLNPLLGTVTKIL</sequence>
<dbReference type="eggNOG" id="ENOG502TDM5">
    <property type="taxonomic scope" value="Eukaryota"/>
</dbReference>
<evidence type="ECO:0000256" key="1">
    <source>
        <dbReference type="SAM" id="SignalP"/>
    </source>
</evidence>
<feature type="chain" id="PRO_5004085458" description="Antigenic cell wall protein" evidence="1">
    <location>
        <begin position="19"/>
        <end position="208"/>
    </location>
</feature>
<dbReference type="AlphaFoldDB" id="M7T9A1"/>
<dbReference type="OMA" id="NIVTEVN"/>
<keyword evidence="3" id="KW-1185">Reference proteome</keyword>
<evidence type="ECO:0008006" key="4">
    <source>
        <dbReference type="Google" id="ProtNLM"/>
    </source>
</evidence>
<gene>
    <name evidence="2" type="ORF">UCREL1_9838</name>
</gene>
<reference evidence="3" key="1">
    <citation type="journal article" date="2013" name="Genome Announc.">
        <title>Draft genome sequence of the grapevine dieback fungus Eutypa lata UCR-EL1.</title>
        <authorList>
            <person name="Blanco-Ulate B."/>
            <person name="Rolshausen P.E."/>
            <person name="Cantu D."/>
        </authorList>
    </citation>
    <scope>NUCLEOTIDE SEQUENCE [LARGE SCALE GENOMIC DNA]</scope>
    <source>
        <strain evidence="3">UCR-EL1</strain>
    </source>
</reference>
<keyword evidence="1" id="KW-0732">Signal</keyword>
<accession>M7T9A1</accession>
<organism evidence="2 3">
    <name type="scientific">Eutypa lata (strain UCR-EL1)</name>
    <name type="common">Grapevine dieback disease fungus</name>
    <name type="synonym">Eutypa armeniacae</name>
    <dbReference type="NCBI Taxonomy" id="1287681"/>
    <lineage>
        <taxon>Eukaryota</taxon>
        <taxon>Fungi</taxon>
        <taxon>Dikarya</taxon>
        <taxon>Ascomycota</taxon>
        <taxon>Pezizomycotina</taxon>
        <taxon>Sordariomycetes</taxon>
        <taxon>Xylariomycetidae</taxon>
        <taxon>Xylariales</taxon>
        <taxon>Diatrypaceae</taxon>
        <taxon>Eutypa</taxon>
    </lineage>
</organism>
<proteinExistence type="predicted"/>
<dbReference type="OrthoDB" id="4760103at2759"/>
<dbReference type="HOGENOM" id="CLU_1320891_0_0_1"/>
<evidence type="ECO:0000313" key="2">
    <source>
        <dbReference type="EMBL" id="EMR63215.1"/>
    </source>
</evidence>
<evidence type="ECO:0000313" key="3">
    <source>
        <dbReference type="Proteomes" id="UP000012174"/>
    </source>
</evidence>
<protein>
    <recommendedName>
        <fullName evidence="4">Antigenic cell wall protein</fullName>
    </recommendedName>
</protein>